<evidence type="ECO:0000313" key="1">
    <source>
        <dbReference type="EMBL" id="AUN33594.1"/>
    </source>
</evidence>
<gene>
    <name evidence="1" type="ORF">C0V82_24975</name>
</gene>
<keyword evidence="1" id="KW-0614">Plasmid</keyword>
<dbReference type="EMBL" id="CP025613">
    <property type="protein sequence ID" value="AUN33594.1"/>
    <property type="molecule type" value="Genomic_DNA"/>
</dbReference>
<protein>
    <submittedName>
        <fullName evidence="1">Uncharacterized protein</fullName>
    </submittedName>
</protein>
<accession>A0A2K9NKJ8</accession>
<dbReference type="OrthoDB" id="9819784at2"/>
<dbReference type="Proteomes" id="UP000234752">
    <property type="component" value="Plasmid unnamed1"/>
</dbReference>
<sequence>MRLLFALLTALAAPLPATAQTTDARCGPDLYRPGILLTASPVCGAVYSQHVPDLGRLHLGVFHSLDRSKPDEAAGRVINLTAGTFYRLSDDIAAFTDYGFRIEDGHPAAALYHDFIHYASDDLRFFAGYEGVRFFNGFTRAYDSLHVAAEQKLRLDEGRLVIDFVAMAYWTRKGDGPAADSFSGLNPWVEATYQPWRTTGPRWRRVLRFYTQVAGFTGQPGRPGLYLTGFAGIRTSF</sequence>
<organism evidence="1 2">
    <name type="scientific">Niveispirillum cyanobacteriorum</name>
    <dbReference type="NCBI Taxonomy" id="1612173"/>
    <lineage>
        <taxon>Bacteria</taxon>
        <taxon>Pseudomonadati</taxon>
        <taxon>Pseudomonadota</taxon>
        <taxon>Alphaproteobacteria</taxon>
        <taxon>Rhodospirillales</taxon>
        <taxon>Azospirillaceae</taxon>
        <taxon>Niveispirillum</taxon>
    </lineage>
</organism>
<dbReference type="KEGG" id="ncb:C0V82_24975"/>
<evidence type="ECO:0000313" key="2">
    <source>
        <dbReference type="Proteomes" id="UP000234752"/>
    </source>
</evidence>
<dbReference type="AlphaFoldDB" id="A0A2K9NKJ8"/>
<geneLocation type="plasmid" evidence="1 2">
    <name>unnamed1</name>
</geneLocation>
<dbReference type="RefSeq" id="WP_102115102.1">
    <property type="nucleotide sequence ID" value="NZ_BMGN01000001.1"/>
</dbReference>
<name>A0A2K9NKJ8_9PROT</name>
<proteinExistence type="predicted"/>
<keyword evidence="2" id="KW-1185">Reference proteome</keyword>
<reference evidence="1 2" key="1">
    <citation type="submission" date="2017-12" db="EMBL/GenBank/DDBJ databases">
        <title>Genomes of bacteria within cyanobacterial aggregates.</title>
        <authorList>
            <person name="Cai H."/>
        </authorList>
    </citation>
    <scope>NUCLEOTIDE SEQUENCE [LARGE SCALE GENOMIC DNA]</scope>
    <source>
        <strain evidence="1 2">TH16</strain>
        <plasmid evidence="1 2">unnamed1</plasmid>
    </source>
</reference>